<protein>
    <submittedName>
        <fullName evidence="1">Uncharacterized protein</fullName>
    </submittedName>
</protein>
<dbReference type="Proteomes" id="UP000230750">
    <property type="component" value="Unassembled WGS sequence"/>
</dbReference>
<name>A0A2G8LF02_STIJA</name>
<proteinExistence type="predicted"/>
<dbReference type="AlphaFoldDB" id="A0A2G8LF02"/>
<evidence type="ECO:0000313" key="1">
    <source>
        <dbReference type="EMBL" id="PIK58823.1"/>
    </source>
</evidence>
<keyword evidence="2" id="KW-1185">Reference proteome</keyword>
<comment type="caution">
    <text evidence="1">The sequence shown here is derived from an EMBL/GenBank/DDBJ whole genome shotgun (WGS) entry which is preliminary data.</text>
</comment>
<sequence length="152" mass="17643">MFTAPNYYYRLALGLNFLTISRERITKVLTMHVCKRLVLIWLLMVLYDARVIGRTRMKDGSNNRQNSHEGNPRRCNRLDQQAVCDTPASRYCEQDSFLAMITNEAICDHFEASVTHKKIHFHPSVDGCSKALKWLEEAFDPSSTSYMLYEES</sequence>
<dbReference type="EMBL" id="MRZV01000101">
    <property type="protein sequence ID" value="PIK58823.1"/>
    <property type="molecule type" value="Genomic_DNA"/>
</dbReference>
<reference evidence="1 2" key="1">
    <citation type="journal article" date="2017" name="PLoS Biol.">
        <title>The sea cucumber genome provides insights into morphological evolution and visceral regeneration.</title>
        <authorList>
            <person name="Zhang X."/>
            <person name="Sun L."/>
            <person name="Yuan J."/>
            <person name="Sun Y."/>
            <person name="Gao Y."/>
            <person name="Zhang L."/>
            <person name="Li S."/>
            <person name="Dai H."/>
            <person name="Hamel J.F."/>
            <person name="Liu C."/>
            <person name="Yu Y."/>
            <person name="Liu S."/>
            <person name="Lin W."/>
            <person name="Guo K."/>
            <person name="Jin S."/>
            <person name="Xu P."/>
            <person name="Storey K.B."/>
            <person name="Huan P."/>
            <person name="Zhang T."/>
            <person name="Zhou Y."/>
            <person name="Zhang J."/>
            <person name="Lin C."/>
            <person name="Li X."/>
            <person name="Xing L."/>
            <person name="Huo D."/>
            <person name="Sun M."/>
            <person name="Wang L."/>
            <person name="Mercier A."/>
            <person name="Li F."/>
            <person name="Yang H."/>
            <person name="Xiang J."/>
        </authorList>
    </citation>
    <scope>NUCLEOTIDE SEQUENCE [LARGE SCALE GENOMIC DNA]</scope>
    <source>
        <strain evidence="1">Shaxun</strain>
        <tissue evidence="1">Muscle</tissue>
    </source>
</reference>
<organism evidence="1 2">
    <name type="scientific">Stichopus japonicus</name>
    <name type="common">Sea cucumber</name>
    <dbReference type="NCBI Taxonomy" id="307972"/>
    <lineage>
        <taxon>Eukaryota</taxon>
        <taxon>Metazoa</taxon>
        <taxon>Echinodermata</taxon>
        <taxon>Eleutherozoa</taxon>
        <taxon>Echinozoa</taxon>
        <taxon>Holothuroidea</taxon>
        <taxon>Aspidochirotacea</taxon>
        <taxon>Aspidochirotida</taxon>
        <taxon>Stichopodidae</taxon>
        <taxon>Apostichopus</taxon>
    </lineage>
</organism>
<accession>A0A2G8LF02</accession>
<gene>
    <name evidence="1" type="ORF">BSL78_04282</name>
</gene>
<evidence type="ECO:0000313" key="2">
    <source>
        <dbReference type="Proteomes" id="UP000230750"/>
    </source>
</evidence>